<dbReference type="Proteomes" id="UP000886101">
    <property type="component" value="Unassembled WGS sequence"/>
</dbReference>
<dbReference type="AlphaFoldDB" id="A0A7V5P0M4"/>
<sequence>MAWVLPGWRGTVTPEAKEIPAALLAAASSLAEELVGDFFSLGARDWQRLQYQVFKLPLEEEGLASLALLEVPALLPRRRRWFYGLFLAESRILTLAQGPSLEALLLYIFTHELIHMVRFSKFWASFWMPYSLRAQEERKVHQLAREVLARLRWAALAEIILRFDQIYAQEV</sequence>
<organism evidence="1">
    <name type="scientific">Thermodesulfatator atlanticus</name>
    <dbReference type="NCBI Taxonomy" id="501497"/>
    <lineage>
        <taxon>Bacteria</taxon>
        <taxon>Pseudomonadati</taxon>
        <taxon>Thermodesulfobacteriota</taxon>
        <taxon>Thermodesulfobacteria</taxon>
        <taxon>Thermodesulfobacteriales</taxon>
        <taxon>Thermodesulfatatoraceae</taxon>
        <taxon>Thermodesulfatator</taxon>
    </lineage>
</organism>
<protein>
    <submittedName>
        <fullName evidence="1">Uncharacterized protein</fullName>
    </submittedName>
</protein>
<accession>A0A7V5P0M4</accession>
<gene>
    <name evidence="1" type="ORF">ENJ96_07355</name>
</gene>
<comment type="caution">
    <text evidence="1">The sequence shown here is derived from an EMBL/GenBank/DDBJ whole genome shotgun (WGS) entry which is preliminary data.</text>
</comment>
<dbReference type="EMBL" id="DROK01000215">
    <property type="protein sequence ID" value="HHI97655.1"/>
    <property type="molecule type" value="Genomic_DNA"/>
</dbReference>
<proteinExistence type="predicted"/>
<reference evidence="1" key="1">
    <citation type="journal article" date="2020" name="mSystems">
        <title>Genome- and Community-Level Interaction Insights into Carbon Utilization and Element Cycling Functions of Hydrothermarchaeota in Hydrothermal Sediment.</title>
        <authorList>
            <person name="Zhou Z."/>
            <person name="Liu Y."/>
            <person name="Xu W."/>
            <person name="Pan J."/>
            <person name="Luo Z.H."/>
            <person name="Li M."/>
        </authorList>
    </citation>
    <scope>NUCLEOTIDE SEQUENCE [LARGE SCALE GENOMIC DNA]</scope>
    <source>
        <strain evidence="1">HyVt-533</strain>
    </source>
</reference>
<evidence type="ECO:0000313" key="1">
    <source>
        <dbReference type="EMBL" id="HHI97655.1"/>
    </source>
</evidence>
<name>A0A7V5P0M4_9BACT</name>